<evidence type="ECO:0000313" key="2">
    <source>
        <dbReference type="Proteomes" id="UP000289738"/>
    </source>
</evidence>
<gene>
    <name evidence="1" type="ORF">Ahy_A04g018263</name>
</gene>
<organism evidence="1 2">
    <name type="scientific">Arachis hypogaea</name>
    <name type="common">Peanut</name>
    <dbReference type="NCBI Taxonomy" id="3818"/>
    <lineage>
        <taxon>Eukaryota</taxon>
        <taxon>Viridiplantae</taxon>
        <taxon>Streptophyta</taxon>
        <taxon>Embryophyta</taxon>
        <taxon>Tracheophyta</taxon>
        <taxon>Spermatophyta</taxon>
        <taxon>Magnoliopsida</taxon>
        <taxon>eudicotyledons</taxon>
        <taxon>Gunneridae</taxon>
        <taxon>Pentapetalae</taxon>
        <taxon>rosids</taxon>
        <taxon>fabids</taxon>
        <taxon>Fabales</taxon>
        <taxon>Fabaceae</taxon>
        <taxon>Papilionoideae</taxon>
        <taxon>50 kb inversion clade</taxon>
        <taxon>dalbergioids sensu lato</taxon>
        <taxon>Dalbergieae</taxon>
        <taxon>Pterocarpus clade</taxon>
        <taxon>Arachis</taxon>
    </lineage>
</organism>
<reference evidence="1 2" key="1">
    <citation type="submission" date="2019-01" db="EMBL/GenBank/DDBJ databases">
        <title>Sequencing of cultivated peanut Arachis hypogaea provides insights into genome evolution and oil improvement.</title>
        <authorList>
            <person name="Chen X."/>
        </authorList>
    </citation>
    <scope>NUCLEOTIDE SEQUENCE [LARGE SCALE GENOMIC DNA]</scope>
    <source>
        <strain evidence="2">cv. Fuhuasheng</strain>
        <tissue evidence="1">Leaves</tissue>
    </source>
</reference>
<dbReference type="EMBL" id="SDMP01000004">
    <property type="protein sequence ID" value="RYR61136.1"/>
    <property type="molecule type" value="Genomic_DNA"/>
</dbReference>
<proteinExistence type="predicted"/>
<dbReference type="Proteomes" id="UP000289738">
    <property type="component" value="Chromosome A04"/>
</dbReference>
<sequence length="116" mass="12635">MKQHSLQITYNDIIIEEVYRRSNQPEEKTHITGDEISLLPNIAEEIVNILMTKKSSAVKPVGAENANIEMYHLAGGVEWVEGVVEGGAIVPFKVVGEDTQLVLDDVEVAAVGPVVP</sequence>
<accession>A0A445DDA4</accession>
<protein>
    <submittedName>
        <fullName evidence="1">Uncharacterized protein</fullName>
    </submittedName>
</protein>
<keyword evidence="2" id="KW-1185">Reference proteome</keyword>
<dbReference type="AlphaFoldDB" id="A0A445DDA4"/>
<comment type="caution">
    <text evidence="1">The sequence shown here is derived from an EMBL/GenBank/DDBJ whole genome shotgun (WGS) entry which is preliminary data.</text>
</comment>
<name>A0A445DDA4_ARAHY</name>
<evidence type="ECO:0000313" key="1">
    <source>
        <dbReference type="EMBL" id="RYR61136.1"/>
    </source>
</evidence>